<dbReference type="InterPro" id="IPR046620">
    <property type="entry name" value="DUF6733"/>
</dbReference>
<gene>
    <name evidence="2" type="ORF">Q0590_28630</name>
</gene>
<reference evidence="2" key="1">
    <citation type="submission" date="2023-07" db="EMBL/GenBank/DDBJ databases">
        <title>The genome sequence of Rhodocytophaga aerolata KACC 12507.</title>
        <authorList>
            <person name="Zhang X."/>
        </authorList>
    </citation>
    <scope>NUCLEOTIDE SEQUENCE</scope>
    <source>
        <strain evidence="2">KACC 12507</strain>
    </source>
</reference>
<sequence length="232" mass="25345">MKKIYLLLLSSFLFLQVQAQESNSTFTLGIGQDSYFGFYVSGNGTHSLSDKTSLTFYANYWANPAFGNAVTGTDFWTEVGAGVNFTLFQERLSINPSLGFTYGKVLSGGQKGVLGDGIVPALFGSFANTYTETTFGAVWFKALRTEGPTTVDYCWIWFSPGYKFTSKITAGALVEDFYLSRMSGAKATNLYLWLGPFVQYTFPKGAFLKAAAGFDAINDGFIKVNIGIPLSK</sequence>
<dbReference type="Pfam" id="PF20507">
    <property type="entry name" value="DUF6733"/>
    <property type="match status" value="1"/>
</dbReference>
<feature type="chain" id="PRO_5046470169" description="Outer membrane beta-barrel protein" evidence="1">
    <location>
        <begin position="20"/>
        <end position="232"/>
    </location>
</feature>
<organism evidence="2 3">
    <name type="scientific">Rhodocytophaga aerolata</name>
    <dbReference type="NCBI Taxonomy" id="455078"/>
    <lineage>
        <taxon>Bacteria</taxon>
        <taxon>Pseudomonadati</taxon>
        <taxon>Bacteroidota</taxon>
        <taxon>Cytophagia</taxon>
        <taxon>Cytophagales</taxon>
        <taxon>Rhodocytophagaceae</taxon>
        <taxon>Rhodocytophaga</taxon>
    </lineage>
</organism>
<name>A0ABT8RHK2_9BACT</name>
<comment type="caution">
    <text evidence="2">The sequence shown here is derived from an EMBL/GenBank/DDBJ whole genome shotgun (WGS) entry which is preliminary data.</text>
</comment>
<accession>A0ABT8RHK2</accession>
<protein>
    <recommendedName>
        <fullName evidence="4">Outer membrane beta-barrel protein</fullName>
    </recommendedName>
</protein>
<keyword evidence="1" id="KW-0732">Signal</keyword>
<dbReference type="RefSeq" id="WP_302041083.1">
    <property type="nucleotide sequence ID" value="NZ_JAUKPO010000028.1"/>
</dbReference>
<evidence type="ECO:0000313" key="3">
    <source>
        <dbReference type="Proteomes" id="UP001168528"/>
    </source>
</evidence>
<feature type="signal peptide" evidence="1">
    <location>
        <begin position="1"/>
        <end position="19"/>
    </location>
</feature>
<proteinExistence type="predicted"/>
<evidence type="ECO:0000313" key="2">
    <source>
        <dbReference type="EMBL" id="MDO1450280.1"/>
    </source>
</evidence>
<dbReference type="EMBL" id="JAUKPO010000028">
    <property type="protein sequence ID" value="MDO1450280.1"/>
    <property type="molecule type" value="Genomic_DNA"/>
</dbReference>
<evidence type="ECO:0000256" key="1">
    <source>
        <dbReference type="SAM" id="SignalP"/>
    </source>
</evidence>
<keyword evidence="3" id="KW-1185">Reference proteome</keyword>
<evidence type="ECO:0008006" key="4">
    <source>
        <dbReference type="Google" id="ProtNLM"/>
    </source>
</evidence>
<dbReference type="Proteomes" id="UP001168528">
    <property type="component" value="Unassembled WGS sequence"/>
</dbReference>